<gene>
    <name evidence="2" type="ORF">FYJ34_11115</name>
</gene>
<dbReference type="SMART" id="SM00382">
    <property type="entry name" value="AAA"/>
    <property type="match status" value="1"/>
</dbReference>
<dbReference type="Proteomes" id="UP000434409">
    <property type="component" value="Unassembled WGS sequence"/>
</dbReference>
<keyword evidence="2" id="KW-0808">Transferase</keyword>
<dbReference type="PANTHER" id="PTHR10285">
    <property type="entry name" value="URIDINE KINASE"/>
    <property type="match status" value="1"/>
</dbReference>
<dbReference type="EMBL" id="VULY01000018">
    <property type="protein sequence ID" value="MSR94793.1"/>
    <property type="molecule type" value="Genomic_DNA"/>
</dbReference>
<dbReference type="GO" id="GO:0016301">
    <property type="term" value="F:kinase activity"/>
    <property type="evidence" value="ECO:0007669"/>
    <property type="project" value="UniProtKB-KW"/>
</dbReference>
<comment type="caution">
    <text evidence="2">The sequence shown here is derived from an EMBL/GenBank/DDBJ whole genome shotgun (WGS) entry which is preliminary data.</text>
</comment>
<evidence type="ECO:0000259" key="1">
    <source>
        <dbReference type="SMART" id="SM00382"/>
    </source>
</evidence>
<feature type="domain" description="AAA+ ATPase" evidence="1">
    <location>
        <begin position="289"/>
        <end position="450"/>
    </location>
</feature>
<name>A0A6N7UTE7_9FIRM</name>
<dbReference type="Gene3D" id="3.30.980.10">
    <property type="entry name" value="Threonyl-trna Synthetase, Chain A, domain 2"/>
    <property type="match status" value="1"/>
</dbReference>
<accession>A0A6N7UTE7</accession>
<dbReference type="Pfam" id="PF00485">
    <property type="entry name" value="PRK"/>
    <property type="match status" value="1"/>
</dbReference>
<dbReference type="GO" id="GO:0005524">
    <property type="term" value="F:ATP binding"/>
    <property type="evidence" value="ECO:0007669"/>
    <property type="project" value="InterPro"/>
</dbReference>
<dbReference type="CDD" id="cd02028">
    <property type="entry name" value="UMPK_like"/>
    <property type="match status" value="1"/>
</dbReference>
<evidence type="ECO:0000313" key="2">
    <source>
        <dbReference type="EMBL" id="MSR94793.1"/>
    </source>
</evidence>
<dbReference type="InterPro" id="IPR018163">
    <property type="entry name" value="Thr/Ala-tRNA-synth_IIc_edit"/>
</dbReference>
<dbReference type="SUPFAM" id="SSF55186">
    <property type="entry name" value="ThrRS/AlaRS common domain"/>
    <property type="match status" value="1"/>
</dbReference>
<reference evidence="2 3" key="1">
    <citation type="submission" date="2019-08" db="EMBL/GenBank/DDBJ databases">
        <title>In-depth cultivation of the pig gut microbiome towards novel bacterial diversity and tailored functional studies.</title>
        <authorList>
            <person name="Wylensek D."/>
            <person name="Hitch T.C.A."/>
            <person name="Clavel T."/>
        </authorList>
    </citation>
    <scope>NUCLEOTIDE SEQUENCE [LARGE SCALE GENOMIC DNA]</scope>
    <source>
        <strain evidence="2 3">68-1-5</strain>
    </source>
</reference>
<organism evidence="2 3">
    <name type="scientific">Suipraeoptans intestinalis</name>
    <dbReference type="NCBI Taxonomy" id="2606628"/>
    <lineage>
        <taxon>Bacteria</taxon>
        <taxon>Bacillati</taxon>
        <taxon>Bacillota</taxon>
        <taxon>Clostridia</taxon>
        <taxon>Lachnospirales</taxon>
        <taxon>Lachnospiraceae</taxon>
        <taxon>Suipraeoptans</taxon>
    </lineage>
</organism>
<dbReference type="SUPFAM" id="SSF52540">
    <property type="entry name" value="P-loop containing nucleoside triphosphate hydrolases"/>
    <property type="match status" value="1"/>
</dbReference>
<sequence>MENGVYQVKIKGTTKVFPEGTTLKEVAEQFQEAYRFPVVLAFVDGKLQELHKRLTKDCEICFETIADSLGYNAYQRSLCLLMVKAIHDLDQHTYRHKVRIHYSISGGYYCTLTNQETCEKDFLEKVEARMRELVKMNLPIEKTSVHTDEAISRFRRYRMFDKERLFRYRRVSRVNLYRINEFEDYYYGYMVPETGILTQFRLQAYEEGFVLLFPVKSSPDRVAQFQPPRKLFQVMQEFTRWGDMQGIETAADLNDAVTGGHTREMILVQEALQEKKIAELAERISKDGKKKIILIAGPSSSGKTTFSHRLSIQLRANGMKPHPIAADNYFVEREDTPKDENGEYDYECLEALDLELFSRQMQELLEGREVDLPTFNFKTGKKEYGLQKKKLQKNDVLIIEGIHCLNPKMTQHMPKDAQFKIYISALTQLNIDEHNRIPTTDGRLIRRIVRDARVRGASAQKTIAMWDSVRRGEEAYIFPYQEQADVMFNSALIYEIAILKPYVEANLFGIDRQSPEYLEAKRLLKFMDYFVGIGSENVPDNSLLREFIGGGCFSVT</sequence>
<dbReference type="CDD" id="cd01667">
    <property type="entry name" value="TGS_ThrRS"/>
    <property type="match status" value="1"/>
</dbReference>
<dbReference type="AlphaFoldDB" id="A0A6N7UTE7"/>
<keyword evidence="2" id="KW-0418">Kinase</keyword>
<dbReference type="Gene3D" id="3.40.50.300">
    <property type="entry name" value="P-loop containing nucleotide triphosphate hydrolases"/>
    <property type="match status" value="1"/>
</dbReference>
<keyword evidence="3" id="KW-1185">Reference proteome</keyword>
<evidence type="ECO:0000313" key="3">
    <source>
        <dbReference type="Proteomes" id="UP000434409"/>
    </source>
</evidence>
<dbReference type="RefSeq" id="WP_154478655.1">
    <property type="nucleotide sequence ID" value="NZ_VULY01000018.1"/>
</dbReference>
<dbReference type="InterPro" id="IPR003593">
    <property type="entry name" value="AAA+_ATPase"/>
</dbReference>
<dbReference type="Gene3D" id="3.10.20.30">
    <property type="match status" value="1"/>
</dbReference>
<dbReference type="InterPro" id="IPR012675">
    <property type="entry name" value="Beta-grasp_dom_sf"/>
</dbReference>
<protein>
    <submittedName>
        <fullName evidence="2">Nucleoside kinase</fullName>
    </submittedName>
</protein>
<proteinExistence type="predicted"/>
<dbReference type="InterPro" id="IPR006083">
    <property type="entry name" value="PRK/URK"/>
</dbReference>
<dbReference type="InterPro" id="IPR027417">
    <property type="entry name" value="P-loop_NTPase"/>
</dbReference>